<dbReference type="GO" id="GO:0003677">
    <property type="term" value="F:DNA binding"/>
    <property type="evidence" value="ECO:0007669"/>
    <property type="project" value="InterPro"/>
</dbReference>
<dbReference type="InterPro" id="IPR011109">
    <property type="entry name" value="DNA_bind_recombinase_dom"/>
</dbReference>
<comment type="caution">
    <text evidence="2">The sequence shown here is derived from an EMBL/GenBank/DDBJ whole genome shotgun (WGS) entry which is preliminary data.</text>
</comment>
<dbReference type="RefSeq" id="WP_154277489.1">
    <property type="nucleotide sequence ID" value="NZ_WKQN01000012.1"/>
</dbReference>
<feature type="domain" description="Recombinase" evidence="1">
    <location>
        <begin position="11"/>
        <end position="46"/>
    </location>
</feature>
<dbReference type="Proteomes" id="UP000461506">
    <property type="component" value="Unassembled WGS sequence"/>
</dbReference>
<organism evidence="2 3">
    <name type="scientific">Faecalibacterium prausnitzii</name>
    <dbReference type="NCBI Taxonomy" id="853"/>
    <lineage>
        <taxon>Bacteria</taxon>
        <taxon>Bacillati</taxon>
        <taxon>Bacillota</taxon>
        <taxon>Clostridia</taxon>
        <taxon>Eubacteriales</taxon>
        <taxon>Oscillospiraceae</taxon>
        <taxon>Faecalibacterium</taxon>
    </lineage>
</organism>
<reference evidence="2 3" key="1">
    <citation type="journal article" date="2019" name="Nat. Med.">
        <title>A library of human gut bacterial isolates paired with longitudinal multiomics data enables mechanistic microbiome research.</title>
        <authorList>
            <person name="Poyet M."/>
            <person name="Groussin M."/>
            <person name="Gibbons S.M."/>
            <person name="Avila-Pacheco J."/>
            <person name="Jiang X."/>
            <person name="Kearney S.M."/>
            <person name="Perrotta A.R."/>
            <person name="Berdy B."/>
            <person name="Zhao S."/>
            <person name="Lieberman T.D."/>
            <person name="Swanson P.K."/>
            <person name="Smith M."/>
            <person name="Roesemann S."/>
            <person name="Alexander J.E."/>
            <person name="Rich S.A."/>
            <person name="Livny J."/>
            <person name="Vlamakis H."/>
            <person name="Clish C."/>
            <person name="Bullock K."/>
            <person name="Deik A."/>
            <person name="Scott J."/>
            <person name="Pierce K.A."/>
            <person name="Xavier R.J."/>
            <person name="Alm E.J."/>
        </authorList>
    </citation>
    <scope>NUCLEOTIDE SEQUENCE [LARGE SCALE GENOMIC DNA]</scope>
    <source>
        <strain evidence="2 3">BIOML-A1</strain>
    </source>
</reference>
<sequence length="57" mass="6679">MQRQDICENFKTKQRRAATADELMIFPNTHEAIVDQDTWNIAHKLRLRKRPKAANGT</sequence>
<evidence type="ECO:0000313" key="3">
    <source>
        <dbReference type="Proteomes" id="UP000461506"/>
    </source>
</evidence>
<dbReference type="EMBL" id="WKQN01000012">
    <property type="protein sequence ID" value="MSC63905.1"/>
    <property type="molecule type" value="Genomic_DNA"/>
</dbReference>
<evidence type="ECO:0000259" key="1">
    <source>
        <dbReference type="Pfam" id="PF07508"/>
    </source>
</evidence>
<dbReference type="GO" id="GO:0000150">
    <property type="term" value="F:DNA strand exchange activity"/>
    <property type="evidence" value="ECO:0007669"/>
    <property type="project" value="InterPro"/>
</dbReference>
<accession>A0A844DX13</accession>
<protein>
    <recommendedName>
        <fullName evidence="1">Recombinase domain-containing protein</fullName>
    </recommendedName>
</protein>
<gene>
    <name evidence="2" type="ORF">GKD95_11320</name>
</gene>
<dbReference type="AlphaFoldDB" id="A0A844DX13"/>
<dbReference type="Pfam" id="PF07508">
    <property type="entry name" value="Recombinase"/>
    <property type="match status" value="1"/>
</dbReference>
<name>A0A844DX13_9FIRM</name>
<evidence type="ECO:0000313" key="2">
    <source>
        <dbReference type="EMBL" id="MSC63905.1"/>
    </source>
</evidence>
<proteinExistence type="predicted"/>